<organism evidence="1">
    <name type="scientific">Rhizobium meliloti</name>
    <name type="common">Ensifer meliloti</name>
    <name type="synonym">Sinorhizobium meliloti</name>
    <dbReference type="NCBI Taxonomy" id="382"/>
    <lineage>
        <taxon>Bacteria</taxon>
        <taxon>Pseudomonadati</taxon>
        <taxon>Pseudomonadota</taxon>
        <taxon>Alphaproteobacteria</taxon>
        <taxon>Hyphomicrobiales</taxon>
        <taxon>Rhizobiaceae</taxon>
        <taxon>Sinorhizobium/Ensifer group</taxon>
        <taxon>Sinorhizobium</taxon>
    </lineage>
</organism>
<dbReference type="EMBL" id="WISP01000057">
    <property type="protein sequence ID" value="MQW03542.1"/>
    <property type="molecule type" value="Genomic_DNA"/>
</dbReference>
<proteinExistence type="predicted"/>
<reference evidence="1" key="1">
    <citation type="journal article" date="2013" name="Genome Biol.">
        <title>Comparative genomics of the core and accessory genomes of 48 Sinorhizobium strains comprising five genospecies.</title>
        <authorList>
            <person name="Sugawara M."/>
            <person name="Epstein B."/>
            <person name="Badgley B.D."/>
            <person name="Unno T."/>
            <person name="Xu L."/>
            <person name="Reese J."/>
            <person name="Gyaneshwar P."/>
            <person name="Denny R."/>
            <person name="Mudge J."/>
            <person name="Bharti A.K."/>
            <person name="Farmer A.D."/>
            <person name="May G.D."/>
            <person name="Woodward J.E."/>
            <person name="Medigue C."/>
            <person name="Vallenet D."/>
            <person name="Lajus A."/>
            <person name="Rouy Z."/>
            <person name="Martinez-Vaz B."/>
            <person name="Tiffin P."/>
            <person name="Young N.D."/>
            <person name="Sadowsky M.J."/>
        </authorList>
    </citation>
    <scope>NUCLEOTIDE SEQUENCE</scope>
    <source>
        <strain evidence="1">M30</strain>
    </source>
</reference>
<gene>
    <name evidence="1" type="ORF">GHK45_06865</name>
</gene>
<name>A0A6A7ZPE0_RHIML</name>
<evidence type="ECO:0000313" key="1">
    <source>
        <dbReference type="EMBL" id="MQW03542.1"/>
    </source>
</evidence>
<sequence>MEEHAAIRTTPKGRAPCRVRSPSQIAFMRRQITMFLGRVDLLHVSFNRIRLKDKNMQQIKSLQRPLRV</sequence>
<comment type="caution">
    <text evidence="1">The sequence shown here is derived from an EMBL/GenBank/DDBJ whole genome shotgun (WGS) entry which is preliminary data.</text>
</comment>
<accession>A0A6A7ZPE0</accession>
<dbReference type="AlphaFoldDB" id="A0A6A7ZPE0"/>
<protein>
    <submittedName>
        <fullName evidence="1">Uncharacterized protein</fullName>
    </submittedName>
</protein>